<name>A0A139IQU0_9PEZI</name>
<dbReference type="AlphaFoldDB" id="A0A139IQU0"/>
<evidence type="ECO:0000313" key="2">
    <source>
        <dbReference type="Proteomes" id="UP000073492"/>
    </source>
</evidence>
<dbReference type="Proteomes" id="UP000073492">
    <property type="component" value="Unassembled WGS sequence"/>
</dbReference>
<protein>
    <submittedName>
        <fullName evidence="1">Uncharacterized protein</fullName>
    </submittedName>
</protein>
<sequence length="119" mass="13690">MWAQDFTKKRLRQPSFAQGNSAGFDLDVKNFQGIRKFVLADLDDALQHRQLCGLLQVPEIPRWAKDLAFCYAVRTQWAYGKIFAVLQGRSTFTALEFAAIKEENFLALDVDRFRLTEEG</sequence>
<evidence type="ECO:0000313" key="1">
    <source>
        <dbReference type="EMBL" id="KXT16926.1"/>
    </source>
</evidence>
<organism evidence="1 2">
    <name type="scientific">Pseudocercospora musae</name>
    <dbReference type="NCBI Taxonomy" id="113226"/>
    <lineage>
        <taxon>Eukaryota</taxon>
        <taxon>Fungi</taxon>
        <taxon>Dikarya</taxon>
        <taxon>Ascomycota</taxon>
        <taxon>Pezizomycotina</taxon>
        <taxon>Dothideomycetes</taxon>
        <taxon>Dothideomycetidae</taxon>
        <taxon>Mycosphaerellales</taxon>
        <taxon>Mycosphaerellaceae</taxon>
        <taxon>Pseudocercospora</taxon>
    </lineage>
</organism>
<dbReference type="EMBL" id="LFZO01000028">
    <property type="protein sequence ID" value="KXT16926.1"/>
    <property type="molecule type" value="Genomic_DNA"/>
</dbReference>
<reference evidence="1 2" key="1">
    <citation type="submission" date="2015-07" db="EMBL/GenBank/DDBJ databases">
        <title>Comparative genomics of the Sigatoka disease complex on banana suggests a link between parallel evolutionary changes in Pseudocercospora fijiensis and Pseudocercospora eumusae and increased virulence on the banana host.</title>
        <authorList>
            <person name="Chang T.-C."/>
            <person name="Salvucci A."/>
            <person name="Crous P.W."/>
            <person name="Stergiopoulos I."/>
        </authorList>
    </citation>
    <scope>NUCLEOTIDE SEQUENCE [LARGE SCALE GENOMIC DNA]</scope>
    <source>
        <strain evidence="1 2">CBS 116634</strain>
    </source>
</reference>
<accession>A0A139IQU0</accession>
<gene>
    <name evidence="1" type="ORF">AC579_4770</name>
</gene>
<proteinExistence type="predicted"/>
<keyword evidence="2" id="KW-1185">Reference proteome</keyword>
<comment type="caution">
    <text evidence="1">The sequence shown here is derived from an EMBL/GenBank/DDBJ whole genome shotgun (WGS) entry which is preliminary data.</text>
</comment>